<reference evidence="1" key="1">
    <citation type="submission" date="2022-11" db="EMBL/GenBank/DDBJ databases">
        <title>WGS of Natronobacillus azotifigens 24KS-1, an anaerobic diazotrophic haloalkaliphile from soda-rich habitats.</title>
        <authorList>
            <person name="Sorokin D.Y."/>
            <person name="Merkel A.Y."/>
        </authorList>
    </citation>
    <scope>NUCLEOTIDE SEQUENCE</scope>
    <source>
        <strain evidence="1">24KS-1</strain>
    </source>
</reference>
<evidence type="ECO:0000313" key="2">
    <source>
        <dbReference type="Proteomes" id="UP001084197"/>
    </source>
</evidence>
<dbReference type="Proteomes" id="UP001084197">
    <property type="component" value="Unassembled WGS sequence"/>
</dbReference>
<keyword evidence="2" id="KW-1185">Reference proteome</keyword>
<dbReference type="AlphaFoldDB" id="A0A9J6R9J4"/>
<protein>
    <submittedName>
        <fullName evidence="1">Uncharacterized protein</fullName>
    </submittedName>
</protein>
<organism evidence="1 2">
    <name type="scientific">Natronobacillus azotifigens</name>
    <dbReference type="NCBI Taxonomy" id="472978"/>
    <lineage>
        <taxon>Bacteria</taxon>
        <taxon>Bacillati</taxon>
        <taxon>Bacillota</taxon>
        <taxon>Bacilli</taxon>
        <taxon>Bacillales</taxon>
        <taxon>Bacillaceae</taxon>
        <taxon>Natronobacillus</taxon>
    </lineage>
</organism>
<name>A0A9J6R9J4_9BACI</name>
<evidence type="ECO:0000313" key="1">
    <source>
        <dbReference type="EMBL" id="MCZ0701971.1"/>
    </source>
</evidence>
<proteinExistence type="predicted"/>
<sequence length="146" mass="16918">MEEAISNYTDFHLEDPLIDYEILSETEVNSSEKEFYVREIYHSGYIIELPHIVKKTDDYWKFTIDVEGVYWNEFEVIDTGEPININPYNLLPQKVESEVENEELITPQAGVTLFNFSGRFYHFLTSSGTFTPPGQATILYISSQVS</sequence>
<gene>
    <name evidence="1" type="ORF">OWO01_01945</name>
</gene>
<accession>A0A9J6R9J4</accession>
<dbReference type="EMBL" id="JAPRAT010000002">
    <property type="protein sequence ID" value="MCZ0701971.1"/>
    <property type="molecule type" value="Genomic_DNA"/>
</dbReference>
<comment type="caution">
    <text evidence="1">The sequence shown here is derived from an EMBL/GenBank/DDBJ whole genome shotgun (WGS) entry which is preliminary data.</text>
</comment>
<dbReference type="RefSeq" id="WP_268778738.1">
    <property type="nucleotide sequence ID" value="NZ_JAPRAT010000002.1"/>
</dbReference>